<proteinExistence type="predicted"/>
<dbReference type="Proteomes" id="UP000324800">
    <property type="component" value="Unassembled WGS sequence"/>
</dbReference>
<accession>A0A5J4WWE1</accession>
<name>A0A5J4WWE1_9EUKA</name>
<organism evidence="1 2">
    <name type="scientific">Streblomastix strix</name>
    <dbReference type="NCBI Taxonomy" id="222440"/>
    <lineage>
        <taxon>Eukaryota</taxon>
        <taxon>Metamonada</taxon>
        <taxon>Preaxostyla</taxon>
        <taxon>Oxymonadida</taxon>
        <taxon>Streblomastigidae</taxon>
        <taxon>Streblomastix</taxon>
    </lineage>
</organism>
<gene>
    <name evidence="1" type="ORF">EZS28_005907</name>
</gene>
<sequence length="108" mass="12725">MHTSTQTEQLARKSIEYANNMKAMMGERMKQQFEAEIQVMLAECPFTTSTLSIHDENYELKMKYLCRRILDNDMNAVCLEDPKDLFIKKEKRSLDIKYIKPVQSQKKA</sequence>
<dbReference type="AlphaFoldDB" id="A0A5J4WWE1"/>
<evidence type="ECO:0000313" key="2">
    <source>
        <dbReference type="Proteomes" id="UP000324800"/>
    </source>
</evidence>
<comment type="caution">
    <text evidence="1">The sequence shown here is derived from an EMBL/GenBank/DDBJ whole genome shotgun (WGS) entry which is preliminary data.</text>
</comment>
<evidence type="ECO:0000313" key="1">
    <source>
        <dbReference type="EMBL" id="KAA6398569.1"/>
    </source>
</evidence>
<protein>
    <submittedName>
        <fullName evidence="1">Uncharacterized protein</fullName>
    </submittedName>
</protein>
<dbReference type="EMBL" id="SNRW01000929">
    <property type="protein sequence ID" value="KAA6398569.1"/>
    <property type="molecule type" value="Genomic_DNA"/>
</dbReference>
<reference evidence="1 2" key="1">
    <citation type="submission" date="2019-03" db="EMBL/GenBank/DDBJ databases">
        <title>Single cell metagenomics reveals metabolic interactions within the superorganism composed of flagellate Streblomastix strix and complex community of Bacteroidetes bacteria on its surface.</title>
        <authorList>
            <person name="Treitli S.C."/>
            <person name="Kolisko M."/>
            <person name="Husnik F."/>
            <person name="Keeling P."/>
            <person name="Hampl V."/>
        </authorList>
    </citation>
    <scope>NUCLEOTIDE SEQUENCE [LARGE SCALE GENOMIC DNA]</scope>
    <source>
        <strain evidence="1">ST1C</strain>
    </source>
</reference>